<feature type="domain" description="HAMP" evidence="13">
    <location>
        <begin position="299"/>
        <end position="351"/>
    </location>
</feature>
<evidence type="ECO:0000256" key="4">
    <source>
        <dbReference type="ARBA" id="ARBA00022500"/>
    </source>
</evidence>
<evidence type="ECO:0000256" key="6">
    <source>
        <dbReference type="ARBA" id="ARBA00022989"/>
    </source>
</evidence>
<dbReference type="CDD" id="cd12913">
    <property type="entry name" value="PDC1_MCP_like"/>
    <property type="match status" value="1"/>
</dbReference>
<dbReference type="CDD" id="cd06225">
    <property type="entry name" value="HAMP"/>
    <property type="match status" value="1"/>
</dbReference>
<dbReference type="Gene3D" id="3.30.450.20">
    <property type="entry name" value="PAS domain"/>
    <property type="match status" value="2"/>
</dbReference>
<dbReference type="CDD" id="cd12912">
    <property type="entry name" value="PDC2_MCP_like"/>
    <property type="match status" value="1"/>
</dbReference>
<evidence type="ECO:0000313" key="15">
    <source>
        <dbReference type="Proteomes" id="UP001597211"/>
    </source>
</evidence>
<feature type="transmembrane region" description="Helical" evidence="11">
    <location>
        <begin position="279"/>
        <end position="302"/>
    </location>
</feature>
<evidence type="ECO:0000256" key="11">
    <source>
        <dbReference type="SAM" id="Phobius"/>
    </source>
</evidence>
<keyword evidence="7 11" id="KW-0472">Membrane</keyword>
<evidence type="ECO:0000259" key="13">
    <source>
        <dbReference type="PROSITE" id="PS50885"/>
    </source>
</evidence>
<dbReference type="Pfam" id="PF00672">
    <property type="entry name" value="HAMP"/>
    <property type="match status" value="1"/>
</dbReference>
<evidence type="ECO:0000256" key="10">
    <source>
        <dbReference type="PROSITE-ProRule" id="PRU00284"/>
    </source>
</evidence>
<evidence type="ECO:0000259" key="12">
    <source>
        <dbReference type="PROSITE" id="PS50111"/>
    </source>
</evidence>
<proteinExistence type="inferred from homology"/>
<organism evidence="14 15">
    <name type="scientific">Paenibacillus timonensis</name>
    <dbReference type="NCBI Taxonomy" id="225915"/>
    <lineage>
        <taxon>Bacteria</taxon>
        <taxon>Bacillati</taxon>
        <taxon>Bacillota</taxon>
        <taxon>Bacilli</taxon>
        <taxon>Bacillales</taxon>
        <taxon>Paenibacillaceae</taxon>
        <taxon>Paenibacillus</taxon>
    </lineage>
</organism>
<dbReference type="Pfam" id="PF00015">
    <property type="entry name" value="MCPsignal"/>
    <property type="match status" value="1"/>
</dbReference>
<accession>A0ABW3S947</accession>
<evidence type="ECO:0000256" key="5">
    <source>
        <dbReference type="ARBA" id="ARBA00022692"/>
    </source>
</evidence>
<keyword evidence="6 11" id="KW-1133">Transmembrane helix</keyword>
<keyword evidence="15" id="KW-1185">Reference proteome</keyword>
<keyword evidence="3" id="KW-0488">Methylation</keyword>
<dbReference type="Gene3D" id="1.10.287.950">
    <property type="entry name" value="Methyl-accepting chemotaxis protein"/>
    <property type="match status" value="1"/>
</dbReference>
<dbReference type="RefSeq" id="WP_240267590.1">
    <property type="nucleotide sequence ID" value="NZ_JAKSXN010000002.1"/>
</dbReference>
<evidence type="ECO:0000256" key="3">
    <source>
        <dbReference type="ARBA" id="ARBA00022481"/>
    </source>
</evidence>
<evidence type="ECO:0000256" key="9">
    <source>
        <dbReference type="ARBA" id="ARBA00029447"/>
    </source>
</evidence>
<dbReference type="PROSITE" id="PS50885">
    <property type="entry name" value="HAMP"/>
    <property type="match status" value="1"/>
</dbReference>
<comment type="caution">
    <text evidence="14">The sequence shown here is derived from an EMBL/GenBank/DDBJ whole genome shotgun (WGS) entry which is preliminary data.</text>
</comment>
<dbReference type="SMART" id="SM00283">
    <property type="entry name" value="MA"/>
    <property type="match status" value="1"/>
</dbReference>
<keyword evidence="8 10" id="KW-0807">Transducer</keyword>
<dbReference type="PROSITE" id="PS50111">
    <property type="entry name" value="CHEMOTAXIS_TRANSDUC_2"/>
    <property type="match status" value="1"/>
</dbReference>
<dbReference type="Gene3D" id="1.10.8.500">
    <property type="entry name" value="HAMP domain in histidine kinase"/>
    <property type="match status" value="1"/>
</dbReference>
<dbReference type="Pfam" id="PF02743">
    <property type="entry name" value="dCache_1"/>
    <property type="match status" value="1"/>
</dbReference>
<dbReference type="InterPro" id="IPR033479">
    <property type="entry name" value="dCache_1"/>
</dbReference>
<dbReference type="Proteomes" id="UP001597211">
    <property type="component" value="Unassembled WGS sequence"/>
</dbReference>
<evidence type="ECO:0000256" key="2">
    <source>
        <dbReference type="ARBA" id="ARBA00022475"/>
    </source>
</evidence>
<reference evidence="15" key="1">
    <citation type="journal article" date="2019" name="Int. J. Syst. Evol. Microbiol.">
        <title>The Global Catalogue of Microorganisms (GCM) 10K type strain sequencing project: providing services to taxonomists for standard genome sequencing and annotation.</title>
        <authorList>
            <consortium name="The Broad Institute Genomics Platform"/>
            <consortium name="The Broad Institute Genome Sequencing Center for Infectious Disease"/>
            <person name="Wu L."/>
            <person name="Ma J."/>
        </authorList>
    </citation>
    <scope>NUCLEOTIDE SEQUENCE [LARGE SCALE GENOMIC DNA]</scope>
    <source>
        <strain evidence="15">CCUG 48216</strain>
    </source>
</reference>
<dbReference type="PANTHER" id="PTHR32089:SF114">
    <property type="entry name" value="METHYL-ACCEPTING CHEMOTAXIS PROTEIN MCPB"/>
    <property type="match status" value="1"/>
</dbReference>
<dbReference type="InterPro" id="IPR004089">
    <property type="entry name" value="MCPsignal_dom"/>
</dbReference>
<evidence type="ECO:0000313" key="14">
    <source>
        <dbReference type="EMBL" id="MFD1180732.1"/>
    </source>
</evidence>
<dbReference type="InterPro" id="IPR029151">
    <property type="entry name" value="Sensor-like_sf"/>
</dbReference>
<feature type="transmembrane region" description="Helical" evidence="11">
    <location>
        <begin position="12"/>
        <end position="36"/>
    </location>
</feature>
<keyword evidence="5 11" id="KW-0812">Transmembrane</keyword>
<gene>
    <name evidence="14" type="ORF">ACFQ2Z_05130</name>
</gene>
<sequence length="659" mass="70095">MGQRKALSIRQKLIITFVVILLVPSLIIAGTTYLTASNRIEHELMSSAQESVDTADTVVTNNIGNMISDLDYFAEQLGTESVDAELASGGSSVKERLEQYLVLHKDVLNLYVGTSKGGTLLGVDQELPPDFDPRTRDWYVLALKTPNAVVSPVYLSVDGSPVVSISKVLKDGQGVVALDLDLSGISKMTEMKVGEEGYILILDNAKKRVVNPAGGVGEEAKESYVASMFAGDGGTYDYTNNGHKYKMAYTKNELTGWRIGGTMSQNEVLRETSAIRNTAIFVVLLSLVGGAILVILNIRSILIPIGKLKRATAILGQGDLTERLDGFKRDEIGELAGNFQVMVDNLREMIEGVREMTENVSASAEQLSAGSEQTTKAIEHVTVAIQDVAVGSEQQLHSVESGAASVDTMARQVEHVSGNMQLITRTMSETADSAQEGTQLVAGAEQKIRGVEGTVAELASVIGSLHQRAEQIGGIAALMAGIAQKTNKLSLNASIEASRAGEEGRGFAVVAGEIRKLAEGSSHSAAQIRDLIGDIQDEMNRAAAAMEDVQVKVSEGREAVDLSGQSFVTISQSVVEAAEAIEAAAGTMQEVTGETNAARAAIERIRQLSEETAGNTQTISAAAEEQLASVEEIASSSADLSRMAEQLQALVGKFKVYKD</sequence>
<evidence type="ECO:0000256" key="1">
    <source>
        <dbReference type="ARBA" id="ARBA00004651"/>
    </source>
</evidence>
<dbReference type="PANTHER" id="PTHR32089">
    <property type="entry name" value="METHYL-ACCEPTING CHEMOTAXIS PROTEIN MCPB"/>
    <property type="match status" value="1"/>
</dbReference>
<protein>
    <submittedName>
        <fullName evidence="14">Methyl-accepting chemotaxis protein</fullName>
    </submittedName>
</protein>
<dbReference type="SMART" id="SM00304">
    <property type="entry name" value="HAMP"/>
    <property type="match status" value="1"/>
</dbReference>
<keyword evidence="2" id="KW-1003">Cell membrane</keyword>
<comment type="similarity">
    <text evidence="9">Belongs to the methyl-accepting chemotaxis (MCP) protein family.</text>
</comment>
<evidence type="ECO:0000256" key="7">
    <source>
        <dbReference type="ARBA" id="ARBA00023136"/>
    </source>
</evidence>
<comment type="subcellular location">
    <subcellularLocation>
        <location evidence="1">Cell membrane</location>
        <topology evidence="1">Multi-pass membrane protein</topology>
    </subcellularLocation>
</comment>
<feature type="domain" description="Methyl-accepting transducer" evidence="12">
    <location>
        <begin position="370"/>
        <end position="641"/>
    </location>
</feature>
<keyword evidence="4" id="KW-0145">Chemotaxis</keyword>
<dbReference type="EMBL" id="JBHTKZ010000005">
    <property type="protein sequence ID" value="MFD1180732.1"/>
    <property type="molecule type" value="Genomic_DNA"/>
</dbReference>
<name>A0ABW3S947_9BACL</name>
<dbReference type="SUPFAM" id="SSF103190">
    <property type="entry name" value="Sensory domain-like"/>
    <property type="match status" value="1"/>
</dbReference>
<dbReference type="SUPFAM" id="SSF58104">
    <property type="entry name" value="Methyl-accepting chemotaxis protein (MCP) signaling domain"/>
    <property type="match status" value="1"/>
</dbReference>
<evidence type="ECO:0000256" key="8">
    <source>
        <dbReference type="ARBA" id="ARBA00023224"/>
    </source>
</evidence>
<dbReference type="InterPro" id="IPR003660">
    <property type="entry name" value="HAMP_dom"/>
</dbReference>